<keyword evidence="3" id="KW-1185">Reference proteome</keyword>
<dbReference type="Proteomes" id="UP000245639">
    <property type="component" value="Unassembled WGS sequence"/>
</dbReference>
<protein>
    <submittedName>
        <fullName evidence="2">ClpA/ClpB-like protein</fullName>
    </submittedName>
</protein>
<dbReference type="EMBL" id="QEKW01000016">
    <property type="protein sequence ID" value="PVZ04949.1"/>
    <property type="molecule type" value="Genomic_DNA"/>
</dbReference>
<gene>
    <name evidence="2" type="ORF">C8D89_11655</name>
</gene>
<accession>A0A2U1EYH1</accession>
<organism evidence="2 3">
    <name type="scientific">Actinomycetospora cinnamomea</name>
    <dbReference type="NCBI Taxonomy" id="663609"/>
    <lineage>
        <taxon>Bacteria</taxon>
        <taxon>Bacillati</taxon>
        <taxon>Actinomycetota</taxon>
        <taxon>Actinomycetes</taxon>
        <taxon>Pseudonocardiales</taxon>
        <taxon>Pseudonocardiaceae</taxon>
        <taxon>Actinomycetospora</taxon>
    </lineage>
</organism>
<evidence type="ECO:0000256" key="1">
    <source>
        <dbReference type="SAM" id="MobiDB-lite"/>
    </source>
</evidence>
<feature type="region of interest" description="Disordered" evidence="1">
    <location>
        <begin position="1"/>
        <end position="22"/>
    </location>
</feature>
<sequence length="190" mass="19983">MTVLSGPGNDLPARPASPGTGASCDQELMSWAHGLGAVQEAERVGSWRVGTEHLLVASLLDPIARRLAHEAGGDFSAVQAQVGRPVDVGIGARPGVLPAPDEMHLSDGSVRALGALQERTGREADLTGWVRRDRSTDPRGRSVVRRRLLALLLEETAPGGARRVVDALGLTAQATWLIGRLGEPDPSVTL</sequence>
<comment type="caution">
    <text evidence="2">The sequence shown here is derived from an EMBL/GenBank/DDBJ whole genome shotgun (WGS) entry which is preliminary data.</text>
</comment>
<proteinExistence type="predicted"/>
<dbReference type="RefSeq" id="WP_116710489.1">
    <property type="nucleotide sequence ID" value="NZ_QEKW01000016.1"/>
</dbReference>
<dbReference type="SUPFAM" id="SSF81923">
    <property type="entry name" value="Double Clp-N motif"/>
    <property type="match status" value="1"/>
</dbReference>
<name>A0A2U1EYH1_9PSEU</name>
<dbReference type="Gene3D" id="1.10.1780.10">
    <property type="entry name" value="Clp, N-terminal domain"/>
    <property type="match status" value="1"/>
</dbReference>
<evidence type="ECO:0000313" key="2">
    <source>
        <dbReference type="EMBL" id="PVZ04949.1"/>
    </source>
</evidence>
<dbReference type="InterPro" id="IPR036628">
    <property type="entry name" value="Clp_N_dom_sf"/>
</dbReference>
<dbReference type="OrthoDB" id="3628183at2"/>
<evidence type="ECO:0000313" key="3">
    <source>
        <dbReference type="Proteomes" id="UP000245639"/>
    </source>
</evidence>
<reference evidence="2 3" key="1">
    <citation type="submission" date="2018-04" db="EMBL/GenBank/DDBJ databases">
        <title>Genomic Encyclopedia of Type Strains, Phase IV (KMG-IV): sequencing the most valuable type-strain genomes for metagenomic binning, comparative biology and taxonomic classification.</title>
        <authorList>
            <person name="Goeker M."/>
        </authorList>
    </citation>
    <scope>NUCLEOTIDE SEQUENCE [LARGE SCALE GENOMIC DNA]</scope>
    <source>
        <strain evidence="2 3">DSM 45771</strain>
    </source>
</reference>
<dbReference type="AlphaFoldDB" id="A0A2U1EYH1"/>